<keyword evidence="2" id="KW-0686">Riboflavin biosynthesis</keyword>
<dbReference type="PANTHER" id="PTHR21327">
    <property type="entry name" value="GTP CYCLOHYDROLASE II-RELATED"/>
    <property type="match status" value="1"/>
</dbReference>
<dbReference type="InterPro" id="IPR000422">
    <property type="entry name" value="DHBP_synthase_RibB"/>
</dbReference>
<dbReference type="GO" id="GO:0008686">
    <property type="term" value="F:3,4-dihydroxy-2-butanone-4-phosphate synthase activity"/>
    <property type="evidence" value="ECO:0007669"/>
    <property type="project" value="InterPro"/>
</dbReference>
<name>A0A381T8M0_9ZZZZ</name>
<evidence type="ECO:0000256" key="6">
    <source>
        <dbReference type="ARBA" id="ARBA00023239"/>
    </source>
</evidence>
<organism evidence="7">
    <name type="scientific">marine metagenome</name>
    <dbReference type="NCBI Taxonomy" id="408172"/>
    <lineage>
        <taxon>unclassified sequences</taxon>
        <taxon>metagenomes</taxon>
        <taxon>ecological metagenomes</taxon>
    </lineage>
</organism>
<evidence type="ECO:0000313" key="7">
    <source>
        <dbReference type="EMBL" id="SVA12515.1"/>
    </source>
</evidence>
<protein>
    <recommendedName>
        <fullName evidence="8">3,4-dihydroxy-2-butanone-4-phosphate synthase</fullName>
    </recommendedName>
</protein>
<evidence type="ECO:0000256" key="1">
    <source>
        <dbReference type="ARBA" id="ARBA00005104"/>
    </source>
</evidence>
<dbReference type="Gene3D" id="3.90.870.10">
    <property type="entry name" value="DHBP synthase"/>
    <property type="match status" value="1"/>
</dbReference>
<dbReference type="PANTHER" id="PTHR21327:SF46">
    <property type="entry name" value="3,4-DIHYDROXY-2-BUTANONE 4-PHOSPHATE SYNTHASE"/>
    <property type="match status" value="1"/>
</dbReference>
<comment type="pathway">
    <text evidence="1">Cofactor biosynthesis; riboflavin biosynthesis.</text>
</comment>
<dbReference type="GO" id="GO:0005829">
    <property type="term" value="C:cytosol"/>
    <property type="evidence" value="ECO:0007669"/>
    <property type="project" value="TreeGrafter"/>
</dbReference>
<gene>
    <name evidence="7" type="ORF">METZ01_LOCUS65369</name>
</gene>
<dbReference type="EMBL" id="UINC01004194">
    <property type="protein sequence ID" value="SVA12515.1"/>
    <property type="molecule type" value="Genomic_DNA"/>
</dbReference>
<evidence type="ECO:0008006" key="8">
    <source>
        <dbReference type="Google" id="ProtNLM"/>
    </source>
</evidence>
<reference evidence="7" key="1">
    <citation type="submission" date="2018-05" db="EMBL/GenBank/DDBJ databases">
        <authorList>
            <person name="Lanie J.A."/>
            <person name="Ng W.-L."/>
            <person name="Kazmierczak K.M."/>
            <person name="Andrzejewski T.M."/>
            <person name="Davidsen T.M."/>
            <person name="Wayne K.J."/>
            <person name="Tettelin H."/>
            <person name="Glass J.I."/>
            <person name="Rusch D."/>
            <person name="Podicherti R."/>
            <person name="Tsui H.-C.T."/>
            <person name="Winkler M.E."/>
        </authorList>
    </citation>
    <scope>NUCLEOTIDE SEQUENCE</scope>
</reference>
<keyword evidence="4" id="KW-0460">Magnesium</keyword>
<evidence type="ECO:0000256" key="2">
    <source>
        <dbReference type="ARBA" id="ARBA00022619"/>
    </source>
</evidence>
<dbReference type="UniPathway" id="UPA00275"/>
<sequence length="237" mass="25493">MASGVEQAIAAFAAGDPVMVFDSAFRERETDLLWPADAATPEVMRTLRNDCGGLLFLAIGNEVGELFGLPWLQDIHTNPALVEENPVLGLLITDDLQYDTRSAFTVSLNHRDTYTGITDRDRSLTTRRFGELAGELLASGADGETARAALGEEFRTPGHIPVCRESPRGLKSRQGHTELAVSIARLSGHSPCTIGAEMLQPDGDGALSVDDAREYASKRGIPMITGDDILKALEIGE</sequence>
<accession>A0A381T8M0</accession>
<dbReference type="GO" id="GO:0009231">
    <property type="term" value="P:riboflavin biosynthetic process"/>
    <property type="evidence" value="ECO:0007669"/>
    <property type="project" value="UniProtKB-UniPathway"/>
</dbReference>
<dbReference type="GO" id="GO:0046872">
    <property type="term" value="F:metal ion binding"/>
    <property type="evidence" value="ECO:0007669"/>
    <property type="project" value="UniProtKB-KW"/>
</dbReference>
<dbReference type="Pfam" id="PF00926">
    <property type="entry name" value="DHBP_synthase"/>
    <property type="match status" value="1"/>
</dbReference>
<dbReference type="SUPFAM" id="SSF55821">
    <property type="entry name" value="YrdC/RibB"/>
    <property type="match status" value="1"/>
</dbReference>
<keyword evidence="6" id="KW-0456">Lyase</keyword>
<dbReference type="InterPro" id="IPR017945">
    <property type="entry name" value="DHBP_synth_RibB-like_a/b_dom"/>
</dbReference>
<proteinExistence type="predicted"/>
<evidence type="ECO:0000256" key="3">
    <source>
        <dbReference type="ARBA" id="ARBA00022723"/>
    </source>
</evidence>
<keyword evidence="5" id="KW-0464">Manganese</keyword>
<evidence type="ECO:0000256" key="5">
    <source>
        <dbReference type="ARBA" id="ARBA00023211"/>
    </source>
</evidence>
<dbReference type="AlphaFoldDB" id="A0A381T8M0"/>
<keyword evidence="3" id="KW-0479">Metal-binding</keyword>
<evidence type="ECO:0000256" key="4">
    <source>
        <dbReference type="ARBA" id="ARBA00022842"/>
    </source>
</evidence>